<sequence length="84" mass="10006">MEIPKNIQDALEIPKWKKVVREEMNVLEKNQTWQVMELPKGKNTMGCKWIFIIMELPKGKNTTGCKWIFIIQYKFDGSIERYKA</sequence>
<evidence type="ECO:0000313" key="2">
    <source>
        <dbReference type="Proteomes" id="UP000075243"/>
    </source>
</evidence>
<name>A0A151TKN7_CAJCA</name>
<proteinExistence type="predicted"/>
<dbReference type="AlphaFoldDB" id="A0A151TKN7"/>
<dbReference type="EMBL" id="CM003607">
    <property type="protein sequence ID" value="KYP67608.1"/>
    <property type="molecule type" value="Genomic_DNA"/>
</dbReference>
<keyword evidence="2" id="KW-1185">Reference proteome</keyword>
<gene>
    <name evidence="1" type="ORF">KK1_023952</name>
</gene>
<evidence type="ECO:0000313" key="1">
    <source>
        <dbReference type="EMBL" id="KYP67608.1"/>
    </source>
</evidence>
<dbReference type="Proteomes" id="UP000075243">
    <property type="component" value="Chromosome 5"/>
</dbReference>
<accession>A0A151TKN7</accession>
<evidence type="ECO:0008006" key="3">
    <source>
        <dbReference type="Google" id="ProtNLM"/>
    </source>
</evidence>
<reference evidence="1 2" key="1">
    <citation type="journal article" date="2012" name="Nat. Biotechnol.">
        <title>Draft genome sequence of pigeonpea (Cajanus cajan), an orphan legume crop of resource-poor farmers.</title>
        <authorList>
            <person name="Varshney R.K."/>
            <person name="Chen W."/>
            <person name="Li Y."/>
            <person name="Bharti A.K."/>
            <person name="Saxena R.K."/>
            <person name="Schlueter J.A."/>
            <person name="Donoghue M.T."/>
            <person name="Azam S."/>
            <person name="Fan G."/>
            <person name="Whaley A.M."/>
            <person name="Farmer A.D."/>
            <person name="Sheridan J."/>
            <person name="Iwata A."/>
            <person name="Tuteja R."/>
            <person name="Penmetsa R.V."/>
            <person name="Wu W."/>
            <person name="Upadhyaya H.D."/>
            <person name="Yang S.P."/>
            <person name="Shah T."/>
            <person name="Saxena K.B."/>
            <person name="Michael T."/>
            <person name="McCombie W.R."/>
            <person name="Yang B."/>
            <person name="Zhang G."/>
            <person name="Yang H."/>
            <person name="Wang J."/>
            <person name="Spillane C."/>
            <person name="Cook D.R."/>
            <person name="May G.D."/>
            <person name="Xu X."/>
            <person name="Jackson S.A."/>
        </authorList>
    </citation>
    <scope>NUCLEOTIDE SEQUENCE [LARGE SCALE GENOMIC DNA]</scope>
    <source>
        <strain evidence="2">cv. Asha</strain>
    </source>
</reference>
<protein>
    <recommendedName>
        <fullName evidence="3">Retrovirus-related Pol polyprotein from transposon TNT 1-94</fullName>
    </recommendedName>
</protein>
<organism evidence="1 2">
    <name type="scientific">Cajanus cajan</name>
    <name type="common">Pigeon pea</name>
    <name type="synonym">Cajanus indicus</name>
    <dbReference type="NCBI Taxonomy" id="3821"/>
    <lineage>
        <taxon>Eukaryota</taxon>
        <taxon>Viridiplantae</taxon>
        <taxon>Streptophyta</taxon>
        <taxon>Embryophyta</taxon>
        <taxon>Tracheophyta</taxon>
        <taxon>Spermatophyta</taxon>
        <taxon>Magnoliopsida</taxon>
        <taxon>eudicotyledons</taxon>
        <taxon>Gunneridae</taxon>
        <taxon>Pentapetalae</taxon>
        <taxon>rosids</taxon>
        <taxon>fabids</taxon>
        <taxon>Fabales</taxon>
        <taxon>Fabaceae</taxon>
        <taxon>Papilionoideae</taxon>
        <taxon>50 kb inversion clade</taxon>
        <taxon>NPAAA clade</taxon>
        <taxon>indigoferoid/millettioid clade</taxon>
        <taxon>Phaseoleae</taxon>
        <taxon>Cajanus</taxon>
    </lineage>
</organism>
<dbReference type="Gramene" id="C.cajan_23272.t">
    <property type="protein sequence ID" value="C.cajan_23272.t.cds1"/>
    <property type="gene ID" value="C.cajan_23272"/>
</dbReference>